<name>A0A0F9F1H9_9ZZZZ</name>
<protein>
    <submittedName>
        <fullName evidence="1">Uncharacterized protein</fullName>
    </submittedName>
</protein>
<dbReference type="EMBL" id="LAZR01034580">
    <property type="protein sequence ID" value="KKL44907.1"/>
    <property type="molecule type" value="Genomic_DNA"/>
</dbReference>
<evidence type="ECO:0000313" key="1">
    <source>
        <dbReference type="EMBL" id="KKL44907.1"/>
    </source>
</evidence>
<organism evidence="1">
    <name type="scientific">marine sediment metagenome</name>
    <dbReference type="NCBI Taxonomy" id="412755"/>
    <lineage>
        <taxon>unclassified sequences</taxon>
        <taxon>metagenomes</taxon>
        <taxon>ecological metagenomes</taxon>
    </lineage>
</organism>
<accession>A0A0F9F1H9</accession>
<gene>
    <name evidence="1" type="ORF">LCGC14_2360970</name>
</gene>
<comment type="caution">
    <text evidence="1">The sequence shown here is derived from an EMBL/GenBank/DDBJ whole genome shotgun (WGS) entry which is preliminary data.</text>
</comment>
<dbReference type="AlphaFoldDB" id="A0A0F9F1H9"/>
<reference evidence="1" key="1">
    <citation type="journal article" date="2015" name="Nature">
        <title>Complex archaea that bridge the gap between prokaryotes and eukaryotes.</title>
        <authorList>
            <person name="Spang A."/>
            <person name="Saw J.H."/>
            <person name="Jorgensen S.L."/>
            <person name="Zaremba-Niedzwiedzka K."/>
            <person name="Martijn J."/>
            <person name="Lind A.E."/>
            <person name="van Eijk R."/>
            <person name="Schleper C."/>
            <person name="Guy L."/>
            <person name="Ettema T.J."/>
        </authorList>
    </citation>
    <scope>NUCLEOTIDE SEQUENCE</scope>
</reference>
<sequence>MIIIELEKPDKKGYEIAEEMERRRSLEEKMQKELKYDKQHQDWTYKFLKYNPIDPLNDVWRYIIKRLGLKKIEGR</sequence>
<feature type="non-terminal residue" evidence="1">
    <location>
        <position position="75"/>
    </location>
</feature>
<proteinExistence type="predicted"/>